<protein>
    <recommendedName>
        <fullName evidence="1">CHAT domain-containing protein</fullName>
    </recommendedName>
</protein>
<dbReference type="InterPro" id="IPR024983">
    <property type="entry name" value="CHAT_dom"/>
</dbReference>
<accession>A0AAE0DH65</accession>
<proteinExistence type="predicted"/>
<name>A0AAE0DH65_9LECA</name>
<dbReference type="Proteomes" id="UP001276659">
    <property type="component" value="Unassembled WGS sequence"/>
</dbReference>
<gene>
    <name evidence="2" type="ORF">OEA41_008879</name>
</gene>
<dbReference type="EMBL" id="JASNWA010000009">
    <property type="protein sequence ID" value="KAK3169496.1"/>
    <property type="molecule type" value="Genomic_DNA"/>
</dbReference>
<dbReference type="AlphaFoldDB" id="A0AAE0DH65"/>
<feature type="domain" description="CHAT" evidence="1">
    <location>
        <begin position="981"/>
        <end position="1259"/>
    </location>
</feature>
<dbReference type="Pfam" id="PF12770">
    <property type="entry name" value="CHAT"/>
    <property type="match status" value="1"/>
</dbReference>
<comment type="caution">
    <text evidence="2">The sequence shown here is derived from an EMBL/GenBank/DDBJ whole genome shotgun (WGS) entry which is preliminary data.</text>
</comment>
<evidence type="ECO:0000313" key="2">
    <source>
        <dbReference type="EMBL" id="KAK3169496.1"/>
    </source>
</evidence>
<reference evidence="2" key="1">
    <citation type="submission" date="2022-11" db="EMBL/GenBank/DDBJ databases">
        <title>Chromosomal genome sequence assembly and mating type (MAT) locus characterization of the leprose asexual lichenized fungus Lepraria neglecta (Nyl.) Erichsen.</title>
        <authorList>
            <person name="Allen J.L."/>
            <person name="Pfeffer B."/>
        </authorList>
    </citation>
    <scope>NUCLEOTIDE SEQUENCE</scope>
    <source>
        <strain evidence="2">Allen 5258</strain>
    </source>
</reference>
<evidence type="ECO:0000313" key="3">
    <source>
        <dbReference type="Proteomes" id="UP001276659"/>
    </source>
</evidence>
<evidence type="ECO:0000259" key="1">
    <source>
        <dbReference type="Pfam" id="PF12770"/>
    </source>
</evidence>
<keyword evidence="3" id="KW-1185">Reference proteome</keyword>
<organism evidence="2 3">
    <name type="scientific">Lepraria neglecta</name>
    <dbReference type="NCBI Taxonomy" id="209136"/>
    <lineage>
        <taxon>Eukaryota</taxon>
        <taxon>Fungi</taxon>
        <taxon>Dikarya</taxon>
        <taxon>Ascomycota</taxon>
        <taxon>Pezizomycotina</taxon>
        <taxon>Lecanoromycetes</taxon>
        <taxon>OSLEUM clade</taxon>
        <taxon>Lecanoromycetidae</taxon>
        <taxon>Lecanorales</taxon>
        <taxon>Lecanorineae</taxon>
        <taxon>Stereocaulaceae</taxon>
        <taxon>Lepraria</taxon>
    </lineage>
</organism>
<sequence length="1275" mass="143694">MMQPYYGLNTSLYHSVDTIAIRHLEQAIVLTEQGAYTEAQCIFDDALALQRLTPVVVLARAELALKQSKVGLLYRLLDEALGRASESLQDGALDVAEYRLMALLRAFGALLHKGIIGPALDEIRRAQGWLQDLPVSEYTDIQVNFVRRYVLLVLYVTLESNCVGGEAAMIPKPTNEQVEWQGLTDLRVSLLERGMLDEALALFKVERSRLPPIERADAALWFLNHVKTCTSLPEDRATWAQAELTIYLAQGFFEKRAAEKGEAEFRKAEELLDVWVTLTGHPSKDRLSLYLDIRLLRLQYDAHEDPVMYFDESVKLLEVMKACHHTSTSVGYGHAIAAANALDMSGISDPYRSNFFRLHLEREHFQEFVLEDIRTLLSDHGTKFLDSTNNVADVRKALEWLDGFAEKYEDFNLPIGLSEMNRWRRLAYKRLGDREREAQADAEVERVKSSIPTTMGRLVGVRQSKSARTNLSSTSESKAESDFPLDLAEDNFYMEWYDAAGNSDAKKATAMRVFLRWMLVDIKKEKVSEQEVLIILGDIEGGKNVDVIDKLVSLSPDDVFALLYLQRGDSQSVPIDADVWKTRAIALDLWLSRSAESPFNGRQHLRLVLQEIRKDSVCKSHVLLNIKILEIERCLAMVDEMPPRVKELVAGETPGWQGGIADQCMLHVIQSEEFDSFEVGSALDRGLYECRQSIRGYKAQGEVLCLAMRRRMVAELCVFKIHWMLRRPERDVLDSGLASLQNEGLRCLEEADTFFTLRREESTWSSNFEGLEDRERVTLLENSWRLPQIAVQLLNSGKEQPNDDIREQIWKWVQCSKARSLAMTTGVGGIIPSALLRQFMLSDICRPLYERMISLQEKIQAAPLQERFALRQELDLHKLSMRKEKLLREFIDLKDGKPLNSSDIDRISVMTNTPFVLVDWFHISGVLDDGEFLLLTKRSGSAATVSALGTTPQQAAKWVDLYLDRPSSQLRTKLTSDISGLVQPLTNLTQPGEIMIFCPTALLHRIPLHAIEVIADESLGWEPLIYRNPVLFIHSHSLLRVCHWNSQFSAETMAPLSPLVMNGIPDREGNEAFGHGRDSVKMLAAQLGAMAWLNEQATKSTFVEHAPNSRLIHVHSHVYWDAADPRAHHINFSDSDTVGESGKLTTREVFALPLSKGCHVSLVACSGGRARVGSGDEVMGLIPALLHSGASSTVSTLWNIPDQIGANFTGAFYRSFLEESRTVPAGGFIEIARIFQSAVKELDKDEKDTVLHWTSFILHGFWSFFVPAKDAKPLA</sequence>